<keyword evidence="6" id="KW-1185">Reference proteome</keyword>
<feature type="region of interest" description="Disordered" evidence="1">
    <location>
        <begin position="3148"/>
        <end position="3195"/>
    </location>
</feature>
<feature type="domain" description="FMP27 WPPW motif-containing RBG unit" evidence="4">
    <location>
        <begin position="1622"/>
        <end position="2057"/>
    </location>
</feature>
<feature type="compositionally biased region" description="Basic and acidic residues" evidence="1">
    <location>
        <begin position="3170"/>
        <end position="3181"/>
    </location>
</feature>
<organism evidence="5 6">
    <name type="scientific">Rhodocollybia butyracea</name>
    <dbReference type="NCBI Taxonomy" id="206335"/>
    <lineage>
        <taxon>Eukaryota</taxon>
        <taxon>Fungi</taxon>
        <taxon>Dikarya</taxon>
        <taxon>Basidiomycota</taxon>
        <taxon>Agaricomycotina</taxon>
        <taxon>Agaricomycetes</taxon>
        <taxon>Agaricomycetidae</taxon>
        <taxon>Agaricales</taxon>
        <taxon>Marasmiineae</taxon>
        <taxon>Omphalotaceae</taxon>
        <taxon>Rhodocollybia</taxon>
    </lineage>
</organism>
<feature type="region of interest" description="Disordered" evidence="1">
    <location>
        <begin position="2615"/>
        <end position="2759"/>
    </location>
</feature>
<dbReference type="PANTHER" id="PTHR15678">
    <property type="entry name" value="ANTIGEN MLAA-22-RELATED"/>
    <property type="match status" value="1"/>
</dbReference>
<dbReference type="SMART" id="SM01214">
    <property type="entry name" value="Fmp27_GFWDK"/>
    <property type="match status" value="1"/>
</dbReference>
<feature type="region of interest" description="Disordered" evidence="1">
    <location>
        <begin position="2473"/>
        <end position="2494"/>
    </location>
</feature>
<comment type="caution">
    <text evidence="5">The sequence shown here is derived from an EMBL/GenBank/DDBJ whole genome shotgun (WGS) entry which is preliminary data.</text>
</comment>
<feature type="compositionally biased region" description="Polar residues" evidence="1">
    <location>
        <begin position="2721"/>
        <end position="2734"/>
    </location>
</feature>
<keyword evidence="2" id="KW-0812">Transmembrane</keyword>
<feature type="region of interest" description="Disordered" evidence="1">
    <location>
        <begin position="1940"/>
        <end position="1962"/>
    </location>
</feature>
<evidence type="ECO:0000256" key="2">
    <source>
        <dbReference type="SAM" id="Phobius"/>
    </source>
</evidence>
<dbReference type="PANTHER" id="PTHR15678:SF6">
    <property type="entry name" value="BRIDGE-LIKE LIPID TRANSFER PROTEIN FAMILY MEMBER 2"/>
    <property type="match status" value="1"/>
</dbReference>
<feature type="transmembrane region" description="Helical" evidence="2">
    <location>
        <begin position="2955"/>
        <end position="2977"/>
    </location>
</feature>
<dbReference type="Proteomes" id="UP000772434">
    <property type="component" value="Unassembled WGS sequence"/>
</dbReference>
<evidence type="ECO:0000256" key="1">
    <source>
        <dbReference type="SAM" id="MobiDB-lite"/>
    </source>
</evidence>
<proteinExistence type="predicted"/>
<feature type="compositionally biased region" description="Basic and acidic residues" evidence="1">
    <location>
        <begin position="3148"/>
        <end position="3158"/>
    </location>
</feature>
<feature type="compositionally biased region" description="Polar residues" evidence="1">
    <location>
        <begin position="1951"/>
        <end position="1961"/>
    </location>
</feature>
<dbReference type="Pfam" id="PF10344">
    <property type="entry name" value="Hobbit"/>
    <property type="match status" value="2"/>
</dbReference>
<protein>
    <submittedName>
        <fullName evidence="5">Golgi-body localization protein domain-containing protein</fullName>
    </submittedName>
</protein>
<dbReference type="InterPro" id="IPR019449">
    <property type="entry name" value="FMP27_WPPW_RBG"/>
</dbReference>
<sequence>MFILNIFRYFTTPLMVALFWLPENNWWIALGLRLIRILVFGLLLRTYIVPWLFLRFSRHIRIRSVSLRSIRGLYIGHGSGKWRVERLSYSWSLVDGARHLTIRVEGLKGEISQAKPTPTLPKGHRRSLTVVALTFVQHQVWQTVSGFFILLDPLFRPIIRSVATHALRLFIYWIPSITSAIFFDIHSSSFNFTGSPECEVTVERIHLHTLLDFHQGEQLEQVAETKTHSRSKKSYSMVAWKSRLTSSFQRTWDRVIEAREGTASFAVELHNIMGSLTSDQSFFRLPGAVTLYSSTAFDPKRRRLKTHTLKTNIEFGGCFVDVDVLLTLLQQFRARASPPPPKADIPLISPTLSFMSRRTSFLRLSSPLSPRAPRSPLSSPNSGFSSIYSPTSPLLDSITASILPRRHYYRPCMKLKDTKDKALVSFLDSIQLHVDSVSLATAPHGTCDSYRLVVENVNVNAGLSDTKNLLHRKVAGATNFKEAFDSDVYSLDMSVDEIRLTRTSVRDQLRIINIGRLVLNVATTQWPSPLLVTSPFLGGDPNAPTVLVKLGADSVIVTERLDSLLELIEHIPMKDEPNPPRQTLSSPVPVPRVELEVVCGPIQSRLIVGSQEHPHVVEMRTDGFYLCADSHFDNRYPLVATILAEFDRLPLRMIFKLSFIWKSTFIRIRSQRPKRISHRVADFSEDPAFVSLDTIEVNGRGEFLAEIRDDTQNTPLIDLSTMISDINCSSDALCLELWHPEVLDTLVELIEAIPPGEEKEHGGYNPLRNRLPSGCTATVALGRLVVFVTASDLSPNDNMELSRGFALRVSGVSAEYCALHATHLQRHKEPVDRATSRLRLFLAKERSVAAWEEAKRTAPVSTFMGLSFLRIALRSAVSTQYSTDDPFIAERDDPALENRDFLQIHGFSTDIRIYTDSGHPGKEVCDIATRIPYMQAMLRVADVYSTMLATRTLRTLSSTRPGPNTVTRSRPTPNSSFLSVQFNGTVDNIQAHAVIRNSKVFCRVDSLSVHAVSDGPLVTQWDKLVLWTRVPSSVNRWQQKTGQKWEEFLTLLKWNIHFKQQSTVTRSLSIEGDAARLRVAFGFILADLVLDVSIVVKAIRHLHLITAAGVFFPMPEPEAEDPKTVPNISIRVGFLSLEAADDPLETKLGRIFKMGSDASKNRMDREDAFVVKVSNILGAQTPERESDWEFSSNHSVTIQDARDRLDQVHVLDWVMRLEQLKDDQIDAQAEVFLTLRDYPLAMADIPPHADSTLAALEFDTDLVIAEEMGTDLSVHWVECPIVLSENELLDTESFYLAVPKTIMPVKTYANPEVMVTTPDATTFCWGVSYGPTTQDVMRVIDTLSSSPRDPSPPIGFWDKLRLVFHWSIRTSFRGEVRFHMKGLRDPYEIIGVGAGFLYSWQGHTKILIGRKNDDGELVQVISDSMMIAIPNLKKLPERYPSTYRKICAKFLSGTKFGLGFALERSCGSDCSSCSGSPFHRKCRFFDFKPHHQVILEKKLNIPDLNGPGDSYVGFRSNFIHLSISLTASTRSLKPGTESQSSSLHLTPKSFSYFWSWWSLFDGNLSLPIRHGSYFPRRIMSPKLGRHLATLKYRLMVPKLSVMHGYMDDSRDTWVDGVTPWVGVKGMVEDFQVDMHQREQEMTVPGTSPSSTKVIRRKLFYAAEVVMKNIDLRSLVAIFQEPLKQAVGVSAASQKSRYRARDNLPITDPSSPWHDADDFVETDWSTSNLSTLHILPVASSPRFSYFKKNTALVDNQMEHSKFGNENTHRCLLGGEPSVSQIQMGLASDRMEELKEISTTKNSTSEASTAKKMIPLLRRYINHLLDADGGQSNDTSAYSYSMPADSVSADEWAEFDNVFQIHCPKLFVDSAVRDIMMQYYHCSRSRRGFEYHMATRAVKFIRDQAAAAALSNHADQSSDQKSNNPAQVAASAIRKIVGDAFKSSPEGEKPHVTASTTDASSAQLDPMNGWSEGVSLRKSHCCLLLKPQIVLRGEADEICVVAAVQAKLQSFTIMDDANADDPATGKVMSRTYAVLSGMQTFAPTFQVQSDDGCVPLEVLIDLRCESDAFERLVPQTDASFQYDKFNRLRLRNNTTSAVARKSSESTGSLEVANHLHDQTDLIQVQIPRFTVTASDHHFETISNVITRLILVSDAAHKTRLDQLETILFQYDFNDIPSSAELISGLQQQMRKAIDVEYLTEKSPRPGEEEPQLELMRLRAHMFHLAERLNFLFEAIKLAQEKRDDQADKKSATLLYASSSEISWRMVDENRDLLAKLVIQHIDFYWLRRQDSSTLNHLTVRNLQAFDGSRDATWTEIVSKYDEPVYHPLLKRGIFVLSNWSVLPPVGGITIYESFELSLHPLRLQIDAKVGRRIMEYVYPSRKNRRKSIEEVPQADTAMDNAMRTSSFGYLDSPDVANPALPLNHELSGLTPPLRKLGASRSFTDLRSTAAQDTRQVTLRPTLQRARSQTAVDRFEREAKRQKTQNSVHRNNGDAAEMKTRSSRKTFVFVKISSLNLLLSVMKEDAFVCRDARIRTRDLEFRNQTLSFEELVNQFIPSDMSWKGWVKMAFQQPLVPVLPVARELISKTKWIASKSTAAVIEHSSPPSLYRSKAITYNDDEDEPEQSRDLTIVPHKISPSRPGRWKKTSHRKQENVAVFGAGPLTADPEPLEDEELGIRPPSKGVLSLFSRASSKTRKSDTSLTSSSRHRMSSEQNRNMPGLLDQYTQNGKPRNTSHQNEPEPSPLNEASTGTRTMRKRTGSRVQDHLLRAPLLEERRVTHRESPDSSSIDSVVDSPTVGIQLQGGRDEGLDSTLSLAEQSETEHHHDIVEYLDVIDAQVATANNLTNAANAILIPPMSFYSRKPEIRLSLPPSPTIDNARKNEEEGRPVLEDLLDRHVDDVIRRRDKIRRTLKGVWSFLKTPFGVIVGIYGFLVVFWGAAIVFFLAKIINLHNPNTQAFWVEISSQIVNGLFTVTGIGLIPFRVMDTYRIARIYSYKRRTRELRAKAGLPPLLDEDDLPDPMYDPNYVHVLNEEEEKDLHRQQVKFHHSQSWYRPHGTKTHRAFPIGYGLLICCLNDGNSIFQIMLCGTMWGLNRFQRPAWSTGCLIPLGFLCGIGSAVFIALGSGKTKRTAEVENRLKAALATYNREGLEVTRPSDDNSHKAAAAGPPDIEEQSRLRFEKPDVDAESGTLRELSSAS</sequence>
<evidence type="ECO:0000259" key="4">
    <source>
        <dbReference type="SMART" id="SM01216"/>
    </source>
</evidence>
<evidence type="ECO:0000313" key="6">
    <source>
        <dbReference type="Proteomes" id="UP000772434"/>
    </source>
</evidence>
<evidence type="ECO:0000313" key="5">
    <source>
        <dbReference type="EMBL" id="KAF9076747.1"/>
    </source>
</evidence>
<dbReference type="Pfam" id="PF11204">
    <property type="entry name" value="DUF2985"/>
    <property type="match status" value="1"/>
</dbReference>
<dbReference type="InterPro" id="IPR019441">
    <property type="entry name" value="FMP27/BLTP2/Hobbit_GFWDK_RBG"/>
</dbReference>
<evidence type="ECO:0000259" key="3">
    <source>
        <dbReference type="SMART" id="SM01214"/>
    </source>
</evidence>
<accession>A0A9P5Q8R4</accession>
<keyword evidence="2" id="KW-1133">Transmembrane helix</keyword>
<feature type="transmembrane region" description="Helical" evidence="2">
    <location>
        <begin position="34"/>
        <end position="54"/>
    </location>
</feature>
<dbReference type="InterPro" id="IPR021369">
    <property type="entry name" value="DUF2985"/>
</dbReference>
<keyword evidence="2" id="KW-0472">Membrane</keyword>
<feature type="transmembrane region" description="Helical" evidence="2">
    <location>
        <begin position="2920"/>
        <end position="2943"/>
    </location>
</feature>
<dbReference type="InterPro" id="IPR045167">
    <property type="entry name" value="Hobbit"/>
</dbReference>
<feature type="transmembrane region" description="Helical" evidence="2">
    <location>
        <begin position="6"/>
        <end position="22"/>
    </location>
</feature>
<reference evidence="5" key="1">
    <citation type="submission" date="2020-11" db="EMBL/GenBank/DDBJ databases">
        <authorList>
            <consortium name="DOE Joint Genome Institute"/>
            <person name="Ahrendt S."/>
            <person name="Riley R."/>
            <person name="Andreopoulos W."/>
            <person name="Labutti K."/>
            <person name="Pangilinan J."/>
            <person name="Ruiz-Duenas F.J."/>
            <person name="Barrasa J.M."/>
            <person name="Sanchez-Garcia M."/>
            <person name="Camarero S."/>
            <person name="Miyauchi S."/>
            <person name="Serrano A."/>
            <person name="Linde D."/>
            <person name="Babiker R."/>
            <person name="Drula E."/>
            <person name="Ayuso-Fernandez I."/>
            <person name="Pacheco R."/>
            <person name="Padilla G."/>
            <person name="Ferreira P."/>
            <person name="Barriuso J."/>
            <person name="Kellner H."/>
            <person name="Castanera R."/>
            <person name="Alfaro M."/>
            <person name="Ramirez L."/>
            <person name="Pisabarro A.G."/>
            <person name="Kuo A."/>
            <person name="Tritt A."/>
            <person name="Lipzen A."/>
            <person name="He G."/>
            <person name="Yan M."/>
            <person name="Ng V."/>
            <person name="Cullen D."/>
            <person name="Martin F."/>
            <person name="Rosso M.-N."/>
            <person name="Henrissat B."/>
            <person name="Hibbett D."/>
            <person name="Martinez A.T."/>
            <person name="Grigoriev I.V."/>
        </authorList>
    </citation>
    <scope>NUCLEOTIDE SEQUENCE</scope>
    <source>
        <strain evidence="5">AH 40177</strain>
    </source>
</reference>
<feature type="domain" description="FMP27/BLTP2/Hobbit GFWDK motif-containing RBG unit" evidence="3">
    <location>
        <begin position="1237"/>
        <end position="1389"/>
    </location>
</feature>
<dbReference type="SMART" id="SM01216">
    <property type="entry name" value="Fmp27_WPPW"/>
    <property type="match status" value="1"/>
</dbReference>
<dbReference type="EMBL" id="JADNRY010000005">
    <property type="protein sequence ID" value="KAF9076747.1"/>
    <property type="molecule type" value="Genomic_DNA"/>
</dbReference>
<name>A0A9P5Q8R4_9AGAR</name>
<gene>
    <name evidence="5" type="ORF">BDP27DRAFT_1397843</name>
</gene>
<dbReference type="OrthoDB" id="1562405at2759"/>
<feature type="transmembrane region" description="Helical" evidence="2">
    <location>
        <begin position="3097"/>
        <end position="3120"/>
    </location>
</feature>